<organism evidence="2 3">
    <name type="scientific">Achlya hypogyna</name>
    <name type="common">Oomycete</name>
    <name type="synonym">Protoachlya hypogyna</name>
    <dbReference type="NCBI Taxonomy" id="1202772"/>
    <lineage>
        <taxon>Eukaryota</taxon>
        <taxon>Sar</taxon>
        <taxon>Stramenopiles</taxon>
        <taxon>Oomycota</taxon>
        <taxon>Saprolegniomycetes</taxon>
        <taxon>Saprolegniales</taxon>
        <taxon>Achlyaceae</taxon>
        <taxon>Achlya</taxon>
    </lineage>
</organism>
<proteinExistence type="predicted"/>
<dbReference type="OrthoDB" id="78630at2759"/>
<evidence type="ECO:0000313" key="3">
    <source>
        <dbReference type="Proteomes" id="UP000243579"/>
    </source>
</evidence>
<protein>
    <recommendedName>
        <fullName evidence="4">Tc1-like transposase DDE domain-containing protein</fullName>
    </recommendedName>
</protein>
<evidence type="ECO:0008006" key="4">
    <source>
        <dbReference type="Google" id="ProtNLM"/>
    </source>
</evidence>
<dbReference type="AlphaFoldDB" id="A0A1V9YJ36"/>
<dbReference type="Gene3D" id="3.30.420.10">
    <property type="entry name" value="Ribonuclease H-like superfamily/Ribonuclease H"/>
    <property type="match status" value="1"/>
</dbReference>
<gene>
    <name evidence="2" type="ORF">ACHHYP_20551</name>
</gene>
<feature type="region of interest" description="Disordered" evidence="1">
    <location>
        <begin position="1"/>
        <end position="29"/>
    </location>
</feature>
<dbReference type="InterPro" id="IPR036397">
    <property type="entry name" value="RNaseH_sf"/>
</dbReference>
<accession>A0A1V9YJ36</accession>
<dbReference type="GO" id="GO:0003676">
    <property type="term" value="F:nucleic acid binding"/>
    <property type="evidence" value="ECO:0007669"/>
    <property type="project" value="InterPro"/>
</dbReference>
<dbReference type="PANTHER" id="PTHR33939:SF1">
    <property type="entry name" value="DUF4371 DOMAIN-CONTAINING PROTEIN"/>
    <property type="match status" value="1"/>
</dbReference>
<dbReference type="Proteomes" id="UP000243579">
    <property type="component" value="Unassembled WGS sequence"/>
</dbReference>
<evidence type="ECO:0000313" key="2">
    <source>
        <dbReference type="EMBL" id="OQR85731.1"/>
    </source>
</evidence>
<name>A0A1V9YJ36_ACHHY</name>
<evidence type="ECO:0000256" key="1">
    <source>
        <dbReference type="SAM" id="MobiDB-lite"/>
    </source>
</evidence>
<comment type="caution">
    <text evidence="2">The sequence shown here is derived from an EMBL/GenBank/DDBJ whole genome shotgun (WGS) entry which is preliminary data.</text>
</comment>
<feature type="compositionally biased region" description="Basic and acidic residues" evidence="1">
    <location>
        <begin position="1"/>
        <end position="16"/>
    </location>
</feature>
<dbReference type="PANTHER" id="PTHR33939">
    <property type="entry name" value="PROTEIN CBG22215"/>
    <property type="match status" value="1"/>
</dbReference>
<keyword evidence="3" id="KW-1185">Reference proteome</keyword>
<sequence>MDESFIHHHSRAKDSLYHPTDAPDLQPKEKHKGQRLCFIAGILSDGPDDSHVLGLHIFKGGRNQPKDYHGMFDHAYFVKWFAGLLDQLDALGKVGAIIVLDNASYHIDLPDNTPKGNWAKPRLLEACGQLGNPASDSEYKSEIWEKVRRYIKENVQPVIVSMAAQRGHTVKYTPPYHSRLQPIELVWACGLTG</sequence>
<reference evidence="2 3" key="1">
    <citation type="journal article" date="2014" name="Genome Biol. Evol.">
        <title>The secreted proteins of Achlya hypogyna and Thraustotheca clavata identify the ancestral oomycete secretome and reveal gene acquisitions by horizontal gene transfer.</title>
        <authorList>
            <person name="Misner I."/>
            <person name="Blouin N."/>
            <person name="Leonard G."/>
            <person name="Richards T.A."/>
            <person name="Lane C.E."/>
        </authorList>
    </citation>
    <scope>NUCLEOTIDE SEQUENCE [LARGE SCALE GENOMIC DNA]</scope>
    <source>
        <strain evidence="2 3">ATCC 48635</strain>
    </source>
</reference>
<dbReference type="EMBL" id="JNBR01001608">
    <property type="protein sequence ID" value="OQR85731.1"/>
    <property type="molecule type" value="Genomic_DNA"/>
</dbReference>